<name>A0A1A8W0H1_PLAOA</name>
<feature type="region of interest" description="Disordered" evidence="1">
    <location>
        <begin position="262"/>
        <end position="282"/>
    </location>
</feature>
<gene>
    <name evidence="3" type="ORF">POVCU2_0036150</name>
</gene>
<accession>A0A1A8W0H1</accession>
<dbReference type="InterPro" id="IPR038209">
    <property type="entry name" value="CKK_dom_sf"/>
</dbReference>
<evidence type="ECO:0000259" key="2">
    <source>
        <dbReference type="PROSITE" id="PS51508"/>
    </source>
</evidence>
<evidence type="ECO:0000256" key="1">
    <source>
        <dbReference type="SAM" id="MobiDB-lite"/>
    </source>
</evidence>
<evidence type="ECO:0000313" key="4">
    <source>
        <dbReference type="Proteomes" id="UP000078560"/>
    </source>
</evidence>
<feature type="compositionally biased region" description="Basic and acidic residues" evidence="1">
    <location>
        <begin position="162"/>
        <end position="174"/>
    </location>
</feature>
<dbReference type="PROSITE" id="PS51508">
    <property type="entry name" value="CKK"/>
    <property type="match status" value="1"/>
</dbReference>
<organism evidence="3 4">
    <name type="scientific">Plasmodium ovale curtisi</name>
    <dbReference type="NCBI Taxonomy" id="864141"/>
    <lineage>
        <taxon>Eukaryota</taxon>
        <taxon>Sar</taxon>
        <taxon>Alveolata</taxon>
        <taxon>Apicomplexa</taxon>
        <taxon>Aconoidasida</taxon>
        <taxon>Haemosporida</taxon>
        <taxon>Plasmodiidae</taxon>
        <taxon>Plasmodium</taxon>
        <taxon>Plasmodium (Plasmodium)</taxon>
    </lineage>
</organism>
<sequence>MNETDENCKSCKSCKNCKNDNRDCRNNGDNSAELAKNHSSRTKGRLPCANGMKKDIPFYVNYEILLKKYKQEKNYVDLNLEINYNLEEIMENKDNIKKCLLSHNVANRDNPYTSKNNEYQMKNEKYYHDDRYYADLGNEREDCGITPDVGESGECVAGAADSDVRKQHETKIQGRENTYNGDDYSDQGYSSDSYHSYCSDVSENSSKNEKTKCMNFSQRITYDNNLLDNFGSRERTIDYSEGINKNKKQDNKNYIKYKLNTEQGEKSNRHHSPFYNSEHKNAPHSLYNTKQKKQLNFFTNMCYAGADKCRNAYVHPFTTSNTQVNVNFNRNNSNIKSRKIEDEILNRYEKIIKIMKYLRKIKTKYPEIETIVSILSSHVKNVTFNCEKMFDSRYELNAFLKKIYIYQIFLLKKNLRTICRHLTVGYIRCIFLFVEVVFKNPGIEKDDHSNPCNDKNLPLNEKQLFSTERHYLRDHSELPDDTRRDSLYMLHQLSKNRPFHIPTNGLYEHVMKKKPDAFNANDESYNKGKYEKVYNSLGNIQRETDKRNETKMNSTGYTEYAEGNIHNCEKEKYKLKYHENKAGKQNTQNDFPNSTNEYANRDINICNNYDEDNVYKASSYYIDMKDKYEEALKNNIYTIDKNDGKGRNKQSKKKSEHIFYANKAINEITDYRKNSMLTKAKEDDTLPKKEALTGNNDITYKYNNKKNELFDTYLRVHGSKKGDLKNIANYGTSDNRKKFMHKRICTPSDALNIDYLNILDMKNKNNTPNLFLKDESSLNALNLEGVHIPQKNNISKNEKCTNECTDMTKIDKKTYVLYHDVNRESNSISNRDSVIHALKHSLLNSKKAALKMQKSFSNDRIRELPLPFPLSPLPPPPFTEFYVPPFMHFLIEPQNVTALQNFLFKIDVELVEYKNFVLLITRNVKKLHLEALYGLNDFSVFEKVAKVYGKKVAPRFLVSRKVKIFYKYDTFYQRFKELTNVRDFSGITDAVELI</sequence>
<dbReference type="Proteomes" id="UP000078560">
    <property type="component" value="Unassembled WGS sequence"/>
</dbReference>
<dbReference type="AlphaFoldDB" id="A0A1A8W0H1"/>
<dbReference type="GO" id="GO:0008017">
    <property type="term" value="F:microtubule binding"/>
    <property type="evidence" value="ECO:0007669"/>
    <property type="project" value="InterPro"/>
</dbReference>
<dbReference type="EMBL" id="FLQU01000481">
    <property type="protein sequence ID" value="SBS86261.1"/>
    <property type="molecule type" value="Genomic_DNA"/>
</dbReference>
<feature type="domain" description="CKK" evidence="2">
    <location>
        <begin position="866"/>
        <end position="994"/>
    </location>
</feature>
<evidence type="ECO:0000313" key="3">
    <source>
        <dbReference type="EMBL" id="SBS86261.1"/>
    </source>
</evidence>
<reference evidence="4" key="1">
    <citation type="submission" date="2016-05" db="EMBL/GenBank/DDBJ databases">
        <authorList>
            <person name="Naeem Raeece"/>
        </authorList>
    </citation>
    <scope>NUCLEOTIDE SEQUENCE [LARGE SCALE GENOMIC DNA]</scope>
</reference>
<dbReference type="SMART" id="SM01051">
    <property type="entry name" value="CAMSAP_CKK"/>
    <property type="match status" value="1"/>
</dbReference>
<feature type="region of interest" description="Disordered" evidence="1">
    <location>
        <begin position="160"/>
        <end position="183"/>
    </location>
</feature>
<proteinExistence type="predicted"/>
<protein>
    <recommendedName>
        <fullName evidence="2">CKK domain-containing protein</fullName>
    </recommendedName>
</protein>
<dbReference type="InterPro" id="IPR014797">
    <property type="entry name" value="CKK_CAMSAP"/>
</dbReference>
<dbReference type="Gene3D" id="3.10.20.360">
    <property type="entry name" value="CKK domain"/>
    <property type="match status" value="1"/>
</dbReference>